<proteinExistence type="predicted"/>
<evidence type="ECO:0000313" key="2">
    <source>
        <dbReference type="EMBL" id="MBW73806.1"/>
    </source>
</evidence>
<sequence>MCSCLCLFVFVWESTRVEGFVRTTYCWTARWRRCVRKTVTAYWRTLRTASVIVGEAVPWCQTKVVSSSLGKAQLLRNRKKRDGA</sequence>
<evidence type="ECO:0000256" key="1">
    <source>
        <dbReference type="SAM" id="SignalP"/>
    </source>
</evidence>
<name>A0A2M4D8D1_ANODA</name>
<feature type="chain" id="PRO_5014753356" evidence="1">
    <location>
        <begin position="20"/>
        <end position="84"/>
    </location>
</feature>
<accession>A0A2M4D8D1</accession>
<dbReference type="EMBL" id="GGFL01009628">
    <property type="protein sequence ID" value="MBW73806.1"/>
    <property type="molecule type" value="Transcribed_RNA"/>
</dbReference>
<protein>
    <submittedName>
        <fullName evidence="2">Putative secreted protein</fullName>
    </submittedName>
</protein>
<feature type="signal peptide" evidence="1">
    <location>
        <begin position="1"/>
        <end position="19"/>
    </location>
</feature>
<dbReference type="AlphaFoldDB" id="A0A2M4D8D1"/>
<organism evidence="2">
    <name type="scientific">Anopheles darlingi</name>
    <name type="common">Mosquito</name>
    <dbReference type="NCBI Taxonomy" id="43151"/>
    <lineage>
        <taxon>Eukaryota</taxon>
        <taxon>Metazoa</taxon>
        <taxon>Ecdysozoa</taxon>
        <taxon>Arthropoda</taxon>
        <taxon>Hexapoda</taxon>
        <taxon>Insecta</taxon>
        <taxon>Pterygota</taxon>
        <taxon>Neoptera</taxon>
        <taxon>Endopterygota</taxon>
        <taxon>Diptera</taxon>
        <taxon>Nematocera</taxon>
        <taxon>Culicoidea</taxon>
        <taxon>Culicidae</taxon>
        <taxon>Anophelinae</taxon>
        <taxon>Anopheles</taxon>
    </lineage>
</organism>
<reference evidence="2" key="1">
    <citation type="submission" date="2018-01" db="EMBL/GenBank/DDBJ databases">
        <title>An insight into the sialome of Amazonian anophelines.</title>
        <authorList>
            <person name="Ribeiro J.M."/>
            <person name="Scarpassa V."/>
            <person name="Calvo E."/>
        </authorList>
    </citation>
    <scope>NUCLEOTIDE SEQUENCE</scope>
</reference>
<keyword evidence="1" id="KW-0732">Signal</keyword>